<dbReference type="Gene3D" id="1.20.5.170">
    <property type="match status" value="1"/>
</dbReference>
<accession>A0A9N9VRC8</accession>
<protein>
    <recommendedName>
        <fullName evidence="9">BZIP domain-containing protein</fullName>
    </recommendedName>
</protein>
<feature type="compositionally biased region" description="Basic residues" evidence="6">
    <location>
        <begin position="97"/>
        <end position="111"/>
    </location>
</feature>
<dbReference type="SUPFAM" id="SSF57959">
    <property type="entry name" value="Leucine zipper domain"/>
    <property type="match status" value="1"/>
</dbReference>
<dbReference type="InterPro" id="IPR046347">
    <property type="entry name" value="bZIP_sf"/>
</dbReference>
<name>A0A9N9VRC8_9HYPO</name>
<dbReference type="Proteomes" id="UP000696573">
    <property type="component" value="Unassembled WGS sequence"/>
</dbReference>
<proteinExistence type="predicted"/>
<comment type="subcellular location">
    <subcellularLocation>
        <location evidence="1">Nucleus</location>
    </subcellularLocation>
</comment>
<keyword evidence="4" id="KW-0539">Nucleus</keyword>
<evidence type="ECO:0000256" key="1">
    <source>
        <dbReference type="ARBA" id="ARBA00004123"/>
    </source>
</evidence>
<keyword evidence="8" id="KW-1185">Reference proteome</keyword>
<evidence type="ECO:0000313" key="8">
    <source>
        <dbReference type="Proteomes" id="UP000696573"/>
    </source>
</evidence>
<keyword evidence="3" id="KW-0804">Transcription</keyword>
<keyword evidence="5" id="KW-0175">Coiled coil</keyword>
<reference evidence="7" key="1">
    <citation type="submission" date="2021-10" db="EMBL/GenBank/DDBJ databases">
        <authorList>
            <person name="Piombo E."/>
        </authorList>
    </citation>
    <scope>NUCLEOTIDE SEQUENCE</scope>
</reference>
<comment type="caution">
    <text evidence="7">The sequence shown here is derived from an EMBL/GenBank/DDBJ whole genome shotgun (WGS) entry which is preliminary data.</text>
</comment>
<evidence type="ECO:0000313" key="7">
    <source>
        <dbReference type="EMBL" id="CAH0028565.1"/>
    </source>
</evidence>
<dbReference type="AlphaFoldDB" id="A0A9N9VRC8"/>
<feature type="region of interest" description="Disordered" evidence="6">
    <location>
        <begin position="259"/>
        <end position="281"/>
    </location>
</feature>
<evidence type="ECO:0000256" key="4">
    <source>
        <dbReference type="ARBA" id="ARBA00023242"/>
    </source>
</evidence>
<feature type="compositionally biased region" description="Low complexity" evidence="6">
    <location>
        <begin position="82"/>
        <end position="95"/>
    </location>
</feature>
<dbReference type="CDD" id="cd14687">
    <property type="entry name" value="bZIP_ATF2"/>
    <property type="match status" value="1"/>
</dbReference>
<evidence type="ECO:0000256" key="6">
    <source>
        <dbReference type="SAM" id="MobiDB-lite"/>
    </source>
</evidence>
<dbReference type="GO" id="GO:0003700">
    <property type="term" value="F:DNA-binding transcription factor activity"/>
    <property type="evidence" value="ECO:0007669"/>
    <property type="project" value="InterPro"/>
</dbReference>
<gene>
    <name evidence="7" type="ORF">CRHIZ90672A_00018884</name>
</gene>
<evidence type="ECO:0000256" key="3">
    <source>
        <dbReference type="ARBA" id="ARBA00023163"/>
    </source>
</evidence>
<keyword evidence="2" id="KW-0805">Transcription regulation</keyword>
<dbReference type="OrthoDB" id="10559324at2759"/>
<evidence type="ECO:0000256" key="2">
    <source>
        <dbReference type="ARBA" id="ARBA00023015"/>
    </source>
</evidence>
<organism evidence="7 8">
    <name type="scientific">Clonostachys rhizophaga</name>
    <dbReference type="NCBI Taxonomy" id="160324"/>
    <lineage>
        <taxon>Eukaryota</taxon>
        <taxon>Fungi</taxon>
        <taxon>Dikarya</taxon>
        <taxon>Ascomycota</taxon>
        <taxon>Pezizomycotina</taxon>
        <taxon>Sordariomycetes</taxon>
        <taxon>Hypocreomycetidae</taxon>
        <taxon>Hypocreales</taxon>
        <taxon>Bionectriaceae</taxon>
        <taxon>Clonostachys</taxon>
    </lineage>
</organism>
<evidence type="ECO:0008006" key="9">
    <source>
        <dbReference type="Google" id="ProtNLM"/>
    </source>
</evidence>
<sequence length="281" mass="31892">MVDPRLAIPLHDFLNKPQKPTFAISPSIWDQQLNTSIPLLGDQIDLDNSTEAKDDGDVEMIGLCSSHAAGIKTSSRALSNSSIPSLTSSSLSQSSHQTKKQARKPKIKKRQQQLNQDLVRDVSRTKRKQYLERNRIAVSKYRQKKKDWTHELEETNRSMMRLESLYNSRRVALLMGWEIIPLDIIPLEFFPSITIDTLNPLINTTLSTDINDNSLPCDVCILPTQTTNNLQLNQGIWPQEPSPRNPSVEQANINILQEGPKPTVSKIQRKDLGKDEEINEY</sequence>
<feature type="coiled-coil region" evidence="5">
    <location>
        <begin position="138"/>
        <end position="165"/>
    </location>
</feature>
<dbReference type="InterPro" id="IPR051027">
    <property type="entry name" value="bZIP_transcription_factors"/>
</dbReference>
<dbReference type="GO" id="GO:0005634">
    <property type="term" value="C:nucleus"/>
    <property type="evidence" value="ECO:0007669"/>
    <property type="project" value="UniProtKB-SubCell"/>
</dbReference>
<feature type="region of interest" description="Disordered" evidence="6">
    <location>
        <begin position="82"/>
        <end position="117"/>
    </location>
</feature>
<dbReference type="EMBL" id="CABFNQ020000733">
    <property type="protein sequence ID" value="CAH0028565.1"/>
    <property type="molecule type" value="Genomic_DNA"/>
</dbReference>
<feature type="compositionally biased region" description="Basic and acidic residues" evidence="6">
    <location>
        <begin position="268"/>
        <end position="281"/>
    </location>
</feature>
<dbReference type="PANTHER" id="PTHR19304">
    <property type="entry name" value="CYCLIC-AMP RESPONSE ELEMENT BINDING PROTEIN"/>
    <property type="match status" value="1"/>
</dbReference>
<evidence type="ECO:0000256" key="5">
    <source>
        <dbReference type="SAM" id="Coils"/>
    </source>
</evidence>